<dbReference type="AlphaFoldDB" id="A0A553NFS6"/>
<feature type="domain" description="Major facilitator superfamily (MFS) profile" evidence="6">
    <location>
        <begin position="22"/>
        <end position="495"/>
    </location>
</feature>
<dbReference type="InterPro" id="IPR036259">
    <property type="entry name" value="MFS_trans_sf"/>
</dbReference>
<comment type="subcellular location">
    <subcellularLocation>
        <location evidence="1">Membrane</location>
        <topology evidence="1">Multi-pass membrane protein</topology>
    </subcellularLocation>
</comment>
<dbReference type="GO" id="GO:0022857">
    <property type="term" value="F:transmembrane transporter activity"/>
    <property type="evidence" value="ECO:0007669"/>
    <property type="project" value="InterPro"/>
</dbReference>
<dbReference type="OMA" id="HTNDNET"/>
<feature type="transmembrane region" description="Helical" evidence="5">
    <location>
        <begin position="215"/>
        <end position="233"/>
    </location>
</feature>
<organism evidence="7 8">
    <name type="scientific">Tigriopus californicus</name>
    <name type="common">Marine copepod</name>
    <dbReference type="NCBI Taxonomy" id="6832"/>
    <lineage>
        <taxon>Eukaryota</taxon>
        <taxon>Metazoa</taxon>
        <taxon>Ecdysozoa</taxon>
        <taxon>Arthropoda</taxon>
        <taxon>Crustacea</taxon>
        <taxon>Multicrustacea</taxon>
        <taxon>Hexanauplia</taxon>
        <taxon>Copepoda</taxon>
        <taxon>Harpacticoida</taxon>
        <taxon>Harpacticidae</taxon>
        <taxon>Tigriopus</taxon>
    </lineage>
</organism>
<sequence>MVTTVDDIFLEIGELGGEQWKQLLLISLIHTYYPFHMMSYSFTAKEQDFTCHTNDNETTLHNACPNGQNEQCLQIRYQSASSETSAVSEWTLICDRSWLRPLTMSLFMGGVMVGALLFGFVSDGHGRRFTVILTLAGMVISGQLGQYAQTFTSFCLVQMINGFFCGGHILPLFVLLNELIGPSKRGLAAIYMAITWSCGKYRTLMFQMMTIIGQLEYSVYIGLIALSVLASNIRYWRDLTGATTLIGIPMMVSAWFLLESPRWFLSKGNFHLANAVLQKIAEGNGKPYKPEYILKCSVEDPGLKKSPKSFSVTTLFRPSLLKITMIMLYAWFVNSSSYYGLTLAASNAKTGYNIYWATAVSAFVEIPACFGASYLIDTYGRMKALSNLMIGAGCGLLAIYLLASFGSIVFGIATISKLFISASFTVIYIHTGEIYPTVFRNTAMGVMAISSRFGGIASPYLAELGSSWPNLHFIVFGLLTFSSGIFNRRLPETQGQPLPESLEDLLDLVQKPKNSTKYEKLSTSII</sequence>
<feature type="transmembrane region" description="Helical" evidence="5">
    <location>
        <begin position="354"/>
        <end position="377"/>
    </location>
</feature>
<proteinExistence type="predicted"/>
<dbReference type="STRING" id="6832.A0A553NFS6"/>
<evidence type="ECO:0000256" key="2">
    <source>
        <dbReference type="ARBA" id="ARBA00022692"/>
    </source>
</evidence>
<dbReference type="InterPro" id="IPR020846">
    <property type="entry name" value="MFS_dom"/>
</dbReference>
<dbReference type="GO" id="GO:0016020">
    <property type="term" value="C:membrane"/>
    <property type="evidence" value="ECO:0007669"/>
    <property type="project" value="UniProtKB-SubCell"/>
</dbReference>
<comment type="caution">
    <text evidence="7">The sequence shown here is derived from an EMBL/GenBank/DDBJ whole genome shotgun (WGS) entry which is preliminary data.</text>
</comment>
<feature type="transmembrane region" description="Helical" evidence="5">
    <location>
        <begin position="239"/>
        <end position="258"/>
    </location>
</feature>
<dbReference type="SUPFAM" id="SSF103473">
    <property type="entry name" value="MFS general substrate transporter"/>
    <property type="match status" value="1"/>
</dbReference>
<dbReference type="Gene3D" id="1.20.1250.20">
    <property type="entry name" value="MFS general substrate transporter like domains"/>
    <property type="match status" value="1"/>
</dbReference>
<feature type="transmembrane region" description="Helical" evidence="5">
    <location>
        <begin position="128"/>
        <end position="145"/>
    </location>
</feature>
<feature type="transmembrane region" description="Helical" evidence="5">
    <location>
        <begin position="384"/>
        <end position="402"/>
    </location>
</feature>
<name>A0A553NFS6_TIGCA</name>
<keyword evidence="3 5" id="KW-1133">Transmembrane helix</keyword>
<feature type="transmembrane region" description="Helical" evidence="5">
    <location>
        <begin position="314"/>
        <end position="334"/>
    </location>
</feature>
<dbReference type="PROSITE" id="PS50850">
    <property type="entry name" value="MFS"/>
    <property type="match status" value="1"/>
</dbReference>
<evidence type="ECO:0000256" key="1">
    <source>
        <dbReference type="ARBA" id="ARBA00004141"/>
    </source>
</evidence>
<accession>A0A553NFS6</accession>
<evidence type="ECO:0000256" key="4">
    <source>
        <dbReference type="ARBA" id="ARBA00023136"/>
    </source>
</evidence>
<feature type="transmembrane region" description="Helical" evidence="5">
    <location>
        <begin position="151"/>
        <end position="176"/>
    </location>
</feature>
<dbReference type="PANTHER" id="PTHR24064">
    <property type="entry name" value="SOLUTE CARRIER FAMILY 22 MEMBER"/>
    <property type="match status" value="1"/>
</dbReference>
<feature type="transmembrane region" description="Helical" evidence="5">
    <location>
        <begin position="408"/>
        <end position="429"/>
    </location>
</feature>
<dbReference type="EMBL" id="VCGU01000458">
    <property type="protein sequence ID" value="TRY64271.1"/>
    <property type="molecule type" value="Genomic_DNA"/>
</dbReference>
<evidence type="ECO:0000256" key="3">
    <source>
        <dbReference type="ARBA" id="ARBA00022989"/>
    </source>
</evidence>
<keyword evidence="4 5" id="KW-0472">Membrane</keyword>
<evidence type="ECO:0000259" key="6">
    <source>
        <dbReference type="PROSITE" id="PS50850"/>
    </source>
</evidence>
<keyword evidence="2 5" id="KW-0812">Transmembrane</keyword>
<feature type="transmembrane region" description="Helical" evidence="5">
    <location>
        <begin position="102"/>
        <end position="121"/>
    </location>
</feature>
<evidence type="ECO:0000313" key="8">
    <source>
        <dbReference type="Proteomes" id="UP000318571"/>
    </source>
</evidence>
<feature type="transmembrane region" description="Helical" evidence="5">
    <location>
        <begin position="468"/>
        <end position="486"/>
    </location>
</feature>
<dbReference type="InterPro" id="IPR005828">
    <property type="entry name" value="MFS_sugar_transport-like"/>
</dbReference>
<gene>
    <name evidence="7" type="ORF">TCAL_03988</name>
</gene>
<dbReference type="Pfam" id="PF00083">
    <property type="entry name" value="Sugar_tr"/>
    <property type="match status" value="1"/>
</dbReference>
<reference evidence="7 8" key="1">
    <citation type="journal article" date="2018" name="Nat. Ecol. Evol.">
        <title>Genomic signatures of mitonuclear coevolution across populations of Tigriopus californicus.</title>
        <authorList>
            <person name="Barreto F.S."/>
            <person name="Watson E.T."/>
            <person name="Lima T.G."/>
            <person name="Willett C.S."/>
            <person name="Edmands S."/>
            <person name="Li W."/>
            <person name="Burton R.S."/>
        </authorList>
    </citation>
    <scope>NUCLEOTIDE SEQUENCE [LARGE SCALE GENOMIC DNA]</scope>
    <source>
        <strain evidence="7 8">San Diego</strain>
    </source>
</reference>
<evidence type="ECO:0000256" key="5">
    <source>
        <dbReference type="SAM" id="Phobius"/>
    </source>
</evidence>
<keyword evidence="8" id="KW-1185">Reference proteome</keyword>
<dbReference type="Proteomes" id="UP000318571">
    <property type="component" value="Chromosome 10"/>
</dbReference>
<evidence type="ECO:0000313" key="7">
    <source>
        <dbReference type="EMBL" id="TRY64271.1"/>
    </source>
</evidence>
<protein>
    <recommendedName>
        <fullName evidence="6">Major facilitator superfamily (MFS) profile domain-containing protein</fullName>
    </recommendedName>
</protein>